<dbReference type="EMBL" id="UINC01222395">
    <property type="protein sequence ID" value="SVE51162.1"/>
    <property type="molecule type" value="Genomic_DNA"/>
</dbReference>
<protein>
    <recommendedName>
        <fullName evidence="2">PD-(D/E)XK endonuclease-like domain-containing protein</fullName>
    </recommendedName>
</protein>
<sequence length="156" mass="17959">MKTFNHITTNKFRELKKKEVDGTRQYLIEDNKFYPSITTVLGKNPDKLEGLKKWRKRVGTEKASKISTQSSRRGTRVHNIIEDYLKNNLNGQYNDNPLGMDMFTTLQPVLDERLDNIHAQEVTLWSDHLGVAGQVDCVAEFDNKISIVDFKTSSKL</sequence>
<dbReference type="PANTHER" id="PTHR31340">
    <property type="entry name" value="MITOCHONDRIAL GENOME MAINTENANCE EXONUCLEASE 1"/>
    <property type="match status" value="1"/>
</dbReference>
<dbReference type="PANTHER" id="PTHR31340:SF3">
    <property type="entry name" value="MITOCHONDRIAL GENOME MAINTENANCE EXONUCLEASE 1"/>
    <property type="match status" value="1"/>
</dbReference>
<dbReference type="AlphaFoldDB" id="A0A383E2V8"/>
<evidence type="ECO:0008006" key="2">
    <source>
        <dbReference type="Google" id="ProtNLM"/>
    </source>
</evidence>
<proteinExistence type="predicted"/>
<dbReference type="InterPro" id="IPR011604">
    <property type="entry name" value="PDDEXK-like_dom_sf"/>
</dbReference>
<accession>A0A383E2V8</accession>
<feature type="non-terminal residue" evidence="1">
    <location>
        <position position="156"/>
    </location>
</feature>
<name>A0A383E2V8_9ZZZZ</name>
<dbReference type="Gene3D" id="3.90.320.10">
    <property type="match status" value="1"/>
</dbReference>
<evidence type="ECO:0000313" key="1">
    <source>
        <dbReference type="EMBL" id="SVE51162.1"/>
    </source>
</evidence>
<reference evidence="1" key="1">
    <citation type="submission" date="2018-05" db="EMBL/GenBank/DDBJ databases">
        <authorList>
            <person name="Lanie J.A."/>
            <person name="Ng W.-L."/>
            <person name="Kazmierczak K.M."/>
            <person name="Andrzejewski T.M."/>
            <person name="Davidsen T.M."/>
            <person name="Wayne K.J."/>
            <person name="Tettelin H."/>
            <person name="Glass J.I."/>
            <person name="Rusch D."/>
            <person name="Podicherti R."/>
            <person name="Tsui H.-C.T."/>
            <person name="Winkler M.E."/>
        </authorList>
    </citation>
    <scope>NUCLEOTIDE SEQUENCE</scope>
</reference>
<organism evidence="1">
    <name type="scientific">marine metagenome</name>
    <dbReference type="NCBI Taxonomy" id="408172"/>
    <lineage>
        <taxon>unclassified sequences</taxon>
        <taxon>metagenomes</taxon>
        <taxon>ecological metagenomes</taxon>
    </lineage>
</organism>
<gene>
    <name evidence="1" type="ORF">METZ01_LOCUS504016</name>
</gene>